<accession>A0ABZ1Z7F2</accession>
<dbReference type="EMBL" id="CP109441">
    <property type="protein sequence ID" value="WUV51493.1"/>
    <property type="molecule type" value="Genomic_DNA"/>
</dbReference>
<evidence type="ECO:0000313" key="2">
    <source>
        <dbReference type="Proteomes" id="UP001432062"/>
    </source>
</evidence>
<sequence>MRASTGTSTSPDSPLRRRGERQWDEIWPVAAAHNHAFITLQAGGYTSGLNAIDRAYAMTEAMAPTPDMLAVRGALHLRGSILAARAGRTDTADEHITGAREIAARIGSLGYRNYGSGFRPSNVDIHSVAVPVELSDGATALARAAEIYLPPTTAPSRVGHHFIDLSRAFVMHGDPQRALACLEKARRVAPEVTRYHPMVHDTIRAIARARRGMDKLGTFAKWANVKI</sequence>
<proteinExistence type="predicted"/>
<name>A0ABZ1Z7F2_9NOCA</name>
<dbReference type="RefSeq" id="WP_329416349.1">
    <property type="nucleotide sequence ID" value="NZ_CP109441.1"/>
</dbReference>
<gene>
    <name evidence="1" type="ORF">OG563_07180</name>
</gene>
<dbReference type="Proteomes" id="UP001432062">
    <property type="component" value="Chromosome"/>
</dbReference>
<evidence type="ECO:0008006" key="3">
    <source>
        <dbReference type="Google" id="ProtNLM"/>
    </source>
</evidence>
<organism evidence="1 2">
    <name type="scientific">Nocardia vinacea</name>
    <dbReference type="NCBI Taxonomy" id="96468"/>
    <lineage>
        <taxon>Bacteria</taxon>
        <taxon>Bacillati</taxon>
        <taxon>Actinomycetota</taxon>
        <taxon>Actinomycetes</taxon>
        <taxon>Mycobacteriales</taxon>
        <taxon>Nocardiaceae</taxon>
        <taxon>Nocardia</taxon>
    </lineage>
</organism>
<reference evidence="1" key="1">
    <citation type="submission" date="2022-10" db="EMBL/GenBank/DDBJ databases">
        <title>The complete genomes of actinobacterial strains from the NBC collection.</title>
        <authorList>
            <person name="Joergensen T.S."/>
            <person name="Alvarez Arevalo M."/>
            <person name="Sterndorff E.B."/>
            <person name="Faurdal D."/>
            <person name="Vuksanovic O."/>
            <person name="Mourched A.-S."/>
            <person name="Charusanti P."/>
            <person name="Shaw S."/>
            <person name="Blin K."/>
            <person name="Weber T."/>
        </authorList>
    </citation>
    <scope>NUCLEOTIDE SEQUENCE</scope>
    <source>
        <strain evidence="1">NBC_01482</strain>
    </source>
</reference>
<protein>
    <recommendedName>
        <fullName evidence="3">Transcriptional regulator</fullName>
    </recommendedName>
</protein>
<dbReference type="SUPFAM" id="SSF48452">
    <property type="entry name" value="TPR-like"/>
    <property type="match status" value="1"/>
</dbReference>
<dbReference type="InterPro" id="IPR011990">
    <property type="entry name" value="TPR-like_helical_dom_sf"/>
</dbReference>
<evidence type="ECO:0000313" key="1">
    <source>
        <dbReference type="EMBL" id="WUV51493.1"/>
    </source>
</evidence>
<keyword evidence="2" id="KW-1185">Reference proteome</keyword>